<dbReference type="GO" id="GO:0022857">
    <property type="term" value="F:transmembrane transporter activity"/>
    <property type="evidence" value="ECO:0007669"/>
    <property type="project" value="InterPro"/>
</dbReference>
<evidence type="ECO:0000313" key="9">
    <source>
        <dbReference type="Proteomes" id="UP001215280"/>
    </source>
</evidence>
<accession>A0AAD7HE20</accession>
<feature type="transmembrane region" description="Helical" evidence="6">
    <location>
        <begin position="127"/>
        <end position="153"/>
    </location>
</feature>
<feature type="compositionally biased region" description="Basic and acidic residues" evidence="5">
    <location>
        <begin position="288"/>
        <end position="297"/>
    </location>
</feature>
<feature type="transmembrane region" description="Helical" evidence="6">
    <location>
        <begin position="367"/>
        <end position="387"/>
    </location>
</feature>
<organism evidence="8 9">
    <name type="scientific">Mycena maculata</name>
    <dbReference type="NCBI Taxonomy" id="230809"/>
    <lineage>
        <taxon>Eukaryota</taxon>
        <taxon>Fungi</taxon>
        <taxon>Dikarya</taxon>
        <taxon>Basidiomycota</taxon>
        <taxon>Agaricomycotina</taxon>
        <taxon>Agaricomycetes</taxon>
        <taxon>Agaricomycetidae</taxon>
        <taxon>Agaricales</taxon>
        <taxon>Marasmiineae</taxon>
        <taxon>Mycenaceae</taxon>
        <taxon>Mycena</taxon>
    </lineage>
</organism>
<dbReference type="InterPro" id="IPR020846">
    <property type="entry name" value="MFS_dom"/>
</dbReference>
<dbReference type="Proteomes" id="UP001215280">
    <property type="component" value="Unassembled WGS sequence"/>
</dbReference>
<sequence length="547" mass="58350">MSTTPAAPSDAPQPLPASDSLDIDSRSVPSLHETVEHAIDIEHMPVDDDPRAWSPFRKNVVLILVASASMIAGLASNIQNPAIAEMEADLPATASEISLSISLFIAIQGFMPLLWSAISEVKGRKIVYVVSLAIFTAGSIVVATSKTIALVIAFRCIQAIGSSAVMSIGAATLADIFDPVERGTKMGVYYMAPLLGPSLAPIMGGVLTTGFNWRAPFWFLAIVSGLSCISIFVFLRDTWRKERSFTYQAVMKSRLKAHVASSASSTLTVAEEEPPAAAKPSDETLPADLEKQEGRPSDAPDVVAAAAGLPVIKLTLRDVNPIKPLLMVLRRTNNLVILFASGLMFAFNFVVVYSASRSLGSVYGYNALKVGLVLLSFGIGTLAGSILGGKWSDMKLASLKAVNGGVSYPEMRLKSTTVGLLLLPPSVLGFGWVTEKHVHVSSMCVFLFFSGFFGIWAYTSTLAYIVDANNGRSSTVVAANSAFRGLSAFVAVEVAVPLQESIGDGWQYTIWTGLLIMVGILVWVVVRKGGDWREEAEAREHAAASNS</sequence>
<evidence type="ECO:0000256" key="6">
    <source>
        <dbReference type="SAM" id="Phobius"/>
    </source>
</evidence>
<evidence type="ECO:0000313" key="8">
    <source>
        <dbReference type="EMBL" id="KAJ7718592.1"/>
    </source>
</evidence>
<dbReference type="Gene3D" id="1.20.1250.20">
    <property type="entry name" value="MFS general substrate transporter like domains"/>
    <property type="match status" value="1"/>
</dbReference>
<keyword evidence="2 6" id="KW-0812">Transmembrane</keyword>
<gene>
    <name evidence="8" type="ORF">DFH07DRAFT_860099</name>
</gene>
<evidence type="ECO:0000256" key="1">
    <source>
        <dbReference type="ARBA" id="ARBA00004141"/>
    </source>
</evidence>
<dbReference type="EMBL" id="JARJLG010000303">
    <property type="protein sequence ID" value="KAJ7718592.1"/>
    <property type="molecule type" value="Genomic_DNA"/>
</dbReference>
<evidence type="ECO:0000256" key="3">
    <source>
        <dbReference type="ARBA" id="ARBA00022989"/>
    </source>
</evidence>
<feature type="transmembrane region" description="Helical" evidence="6">
    <location>
        <begin position="60"/>
        <end position="77"/>
    </location>
</feature>
<feature type="region of interest" description="Disordered" evidence="5">
    <location>
        <begin position="1"/>
        <end position="23"/>
    </location>
</feature>
<comment type="subcellular location">
    <subcellularLocation>
        <location evidence="1">Membrane</location>
        <topology evidence="1">Multi-pass membrane protein</topology>
    </subcellularLocation>
</comment>
<feature type="transmembrane region" description="Helical" evidence="6">
    <location>
        <begin position="97"/>
        <end position="115"/>
    </location>
</feature>
<dbReference type="PANTHER" id="PTHR23502">
    <property type="entry name" value="MAJOR FACILITATOR SUPERFAMILY"/>
    <property type="match status" value="1"/>
</dbReference>
<feature type="transmembrane region" description="Helical" evidence="6">
    <location>
        <begin position="508"/>
        <end position="526"/>
    </location>
</feature>
<reference evidence="8" key="1">
    <citation type="submission" date="2023-03" db="EMBL/GenBank/DDBJ databases">
        <title>Massive genome expansion in bonnet fungi (Mycena s.s.) driven by repeated elements and novel gene families across ecological guilds.</title>
        <authorList>
            <consortium name="Lawrence Berkeley National Laboratory"/>
            <person name="Harder C.B."/>
            <person name="Miyauchi S."/>
            <person name="Viragh M."/>
            <person name="Kuo A."/>
            <person name="Thoen E."/>
            <person name="Andreopoulos B."/>
            <person name="Lu D."/>
            <person name="Skrede I."/>
            <person name="Drula E."/>
            <person name="Henrissat B."/>
            <person name="Morin E."/>
            <person name="Kohler A."/>
            <person name="Barry K."/>
            <person name="LaButti K."/>
            <person name="Morin E."/>
            <person name="Salamov A."/>
            <person name="Lipzen A."/>
            <person name="Mereny Z."/>
            <person name="Hegedus B."/>
            <person name="Baldrian P."/>
            <person name="Stursova M."/>
            <person name="Weitz H."/>
            <person name="Taylor A."/>
            <person name="Grigoriev I.V."/>
            <person name="Nagy L.G."/>
            <person name="Martin F."/>
            <person name="Kauserud H."/>
        </authorList>
    </citation>
    <scope>NUCLEOTIDE SEQUENCE</scope>
    <source>
        <strain evidence="8">CBHHK188m</strain>
    </source>
</reference>
<name>A0AAD7HE20_9AGAR</name>
<dbReference type="Pfam" id="PF07690">
    <property type="entry name" value="MFS_1"/>
    <property type="match status" value="1"/>
</dbReference>
<feature type="region of interest" description="Disordered" evidence="5">
    <location>
        <begin position="266"/>
        <end position="297"/>
    </location>
</feature>
<dbReference type="AlphaFoldDB" id="A0AAD7HE20"/>
<protein>
    <submittedName>
        <fullName evidence="8">Vacuolar DHA amino acid exporter</fullName>
    </submittedName>
</protein>
<feature type="transmembrane region" description="Helical" evidence="6">
    <location>
        <begin position="159"/>
        <end position="177"/>
    </location>
</feature>
<comment type="caution">
    <text evidence="8">The sequence shown here is derived from an EMBL/GenBank/DDBJ whole genome shotgun (WGS) entry which is preliminary data.</text>
</comment>
<feature type="compositionally biased region" description="Low complexity" evidence="5">
    <location>
        <begin position="266"/>
        <end position="279"/>
    </location>
</feature>
<dbReference type="GO" id="GO:0005886">
    <property type="term" value="C:plasma membrane"/>
    <property type="evidence" value="ECO:0007669"/>
    <property type="project" value="TreeGrafter"/>
</dbReference>
<feature type="transmembrane region" description="Helical" evidence="6">
    <location>
        <begin position="335"/>
        <end position="355"/>
    </location>
</feature>
<evidence type="ECO:0000256" key="2">
    <source>
        <dbReference type="ARBA" id="ARBA00022692"/>
    </source>
</evidence>
<dbReference type="SUPFAM" id="SSF103473">
    <property type="entry name" value="MFS general substrate transporter"/>
    <property type="match status" value="1"/>
</dbReference>
<keyword evidence="4 6" id="KW-0472">Membrane</keyword>
<feature type="transmembrane region" description="Helical" evidence="6">
    <location>
        <begin position="440"/>
        <end position="465"/>
    </location>
</feature>
<evidence type="ECO:0000259" key="7">
    <source>
        <dbReference type="PROSITE" id="PS50850"/>
    </source>
</evidence>
<keyword evidence="3 6" id="KW-1133">Transmembrane helix</keyword>
<proteinExistence type="predicted"/>
<feature type="transmembrane region" description="Helical" evidence="6">
    <location>
        <begin position="189"/>
        <end position="211"/>
    </location>
</feature>
<keyword evidence="9" id="KW-1185">Reference proteome</keyword>
<dbReference type="PANTHER" id="PTHR23502:SF5">
    <property type="entry name" value="QUINIDINE RESISTANCE PROTEIN 3"/>
    <property type="match status" value="1"/>
</dbReference>
<feature type="transmembrane region" description="Helical" evidence="6">
    <location>
        <begin position="217"/>
        <end position="235"/>
    </location>
</feature>
<feature type="domain" description="Major facilitator superfamily (MFS) profile" evidence="7">
    <location>
        <begin position="61"/>
        <end position="530"/>
    </location>
</feature>
<dbReference type="PROSITE" id="PS50850">
    <property type="entry name" value="MFS"/>
    <property type="match status" value="1"/>
</dbReference>
<evidence type="ECO:0000256" key="4">
    <source>
        <dbReference type="ARBA" id="ARBA00023136"/>
    </source>
</evidence>
<dbReference type="InterPro" id="IPR011701">
    <property type="entry name" value="MFS"/>
</dbReference>
<evidence type="ECO:0000256" key="5">
    <source>
        <dbReference type="SAM" id="MobiDB-lite"/>
    </source>
</evidence>
<dbReference type="Gene3D" id="1.20.1720.10">
    <property type="entry name" value="Multidrug resistance protein D"/>
    <property type="match status" value="1"/>
</dbReference>
<dbReference type="InterPro" id="IPR036259">
    <property type="entry name" value="MFS_trans_sf"/>
</dbReference>